<sequence length="315" mass="31354">MVKLRAYALAGIAALAAVLAPATAAHAGDAGSITSPANGNTVKAGTHFTVDANVTNVCDAKITVTTPDGDTQPIASAPRDPLCAATTFSGKYLPATAGDYTLTLAAGKGAVIDTITVTVTATTPPPTPTPTPTETGTETPAATPQPTATITVTPTPTPTVTVTATPKATKKATATPTAKATAKPKTATTPVTPATVYIDRPAAAPQAQAPAPQIEAPATQPTMQEIPPQVAAPAPAPADNAVGMKTVGDTSVISTMFDLIDGLLPIAGTAALVWALMVIRQRKTAPAATPAPAPERDGIPADADAPTAMHAPYKG</sequence>
<feature type="region of interest" description="Disordered" evidence="1">
    <location>
        <begin position="286"/>
        <end position="315"/>
    </location>
</feature>
<gene>
    <name evidence="3" type="ORF">ACFOY2_46150</name>
</gene>
<evidence type="ECO:0000256" key="2">
    <source>
        <dbReference type="SAM" id="SignalP"/>
    </source>
</evidence>
<comment type="caution">
    <text evidence="3">The sequence shown here is derived from an EMBL/GenBank/DDBJ whole genome shotgun (WGS) entry which is preliminary data.</text>
</comment>
<feature type="region of interest" description="Disordered" evidence="1">
    <location>
        <begin position="121"/>
        <end position="187"/>
    </location>
</feature>
<name>A0ABV8GL43_9ACTN</name>
<keyword evidence="2" id="KW-0732">Signal</keyword>
<feature type="chain" id="PRO_5046477420" evidence="2">
    <location>
        <begin position="28"/>
        <end position="315"/>
    </location>
</feature>
<organism evidence="3 4">
    <name type="scientific">Nonomuraea purpurea</name>
    <dbReference type="NCBI Taxonomy" id="1849276"/>
    <lineage>
        <taxon>Bacteria</taxon>
        <taxon>Bacillati</taxon>
        <taxon>Actinomycetota</taxon>
        <taxon>Actinomycetes</taxon>
        <taxon>Streptosporangiales</taxon>
        <taxon>Streptosporangiaceae</taxon>
        <taxon>Nonomuraea</taxon>
    </lineage>
</organism>
<accession>A0ABV8GL43</accession>
<feature type="signal peptide" evidence="2">
    <location>
        <begin position="1"/>
        <end position="27"/>
    </location>
</feature>
<keyword evidence="4" id="KW-1185">Reference proteome</keyword>
<feature type="compositionally biased region" description="Low complexity" evidence="1">
    <location>
        <begin position="132"/>
        <end position="187"/>
    </location>
</feature>
<evidence type="ECO:0000313" key="3">
    <source>
        <dbReference type="EMBL" id="MFC4014676.1"/>
    </source>
</evidence>
<reference evidence="4" key="1">
    <citation type="journal article" date="2019" name="Int. J. Syst. Evol. Microbiol.">
        <title>The Global Catalogue of Microorganisms (GCM) 10K type strain sequencing project: providing services to taxonomists for standard genome sequencing and annotation.</title>
        <authorList>
            <consortium name="The Broad Institute Genomics Platform"/>
            <consortium name="The Broad Institute Genome Sequencing Center for Infectious Disease"/>
            <person name="Wu L."/>
            <person name="Ma J."/>
        </authorList>
    </citation>
    <scope>NUCLEOTIDE SEQUENCE [LARGE SCALE GENOMIC DNA]</scope>
    <source>
        <strain evidence="4">TBRC 1276</strain>
    </source>
</reference>
<evidence type="ECO:0000313" key="4">
    <source>
        <dbReference type="Proteomes" id="UP001595851"/>
    </source>
</evidence>
<protein>
    <submittedName>
        <fullName evidence="3">Uncharacterized protein</fullName>
    </submittedName>
</protein>
<dbReference type="Proteomes" id="UP001595851">
    <property type="component" value="Unassembled WGS sequence"/>
</dbReference>
<dbReference type="RefSeq" id="WP_379534511.1">
    <property type="nucleotide sequence ID" value="NZ_JBHSBI010000036.1"/>
</dbReference>
<proteinExistence type="predicted"/>
<dbReference type="EMBL" id="JBHSBI010000036">
    <property type="protein sequence ID" value="MFC4014676.1"/>
    <property type="molecule type" value="Genomic_DNA"/>
</dbReference>
<evidence type="ECO:0000256" key="1">
    <source>
        <dbReference type="SAM" id="MobiDB-lite"/>
    </source>
</evidence>